<proteinExistence type="predicted"/>
<dbReference type="KEGG" id="pef:A7E78_12315"/>
<feature type="region of interest" description="Disordered" evidence="1">
    <location>
        <begin position="288"/>
        <end position="311"/>
    </location>
</feature>
<dbReference type="RefSeq" id="WP_072284237.1">
    <property type="nucleotide sequence ID" value="NZ_CP015519.1"/>
</dbReference>
<dbReference type="InterPro" id="IPR009057">
    <property type="entry name" value="Homeodomain-like_sf"/>
</dbReference>
<sequence length="391" mass="45225">MPWKEVKPMDQKLLFIADHLRAMDTFKGLCHRYGISRKTGYKWVARYRELGFEGLQDQPRKPHQHPLKTPFTVRKAIIGLRSSQRDPPGPKKIQVLLRQNHPEWDIPSKTTIYKVLAEEGLIRPQRRRKPVPVGQQPFSPVHHPNDVWSADFKGQFKTRDGTWCYPLTVMDHQCRYLLECINFPGPRLEPTRDAFESLFREYGLPWRIRTDNGVPFASNSPGGLSQLSKWWIRLGIVPERIEPGKPQQNGRHERMHRTLKNATAIPPAPTAQLQQQAFDAFRQQYNNERPHESLGQTTPASKYSPSTRSMPEKLPEIEYPGYFRIALVHHSGIIHHQGHRVYVAGLLKSEKVGVEETADGIWDVHFGPLRLGSFDMRDIKKAHNDYLKLNV</sequence>
<organism evidence="3 6">
    <name type="scientific">Syntrophotalea acetylenivorans</name>
    <dbReference type="NCBI Taxonomy" id="1842532"/>
    <lineage>
        <taxon>Bacteria</taxon>
        <taxon>Pseudomonadati</taxon>
        <taxon>Thermodesulfobacteriota</taxon>
        <taxon>Desulfuromonadia</taxon>
        <taxon>Desulfuromonadales</taxon>
        <taxon>Syntrophotaleaceae</taxon>
        <taxon>Syntrophotalea</taxon>
    </lineage>
</organism>
<protein>
    <submittedName>
        <fullName evidence="3">Integrase</fullName>
    </submittedName>
</protein>
<evidence type="ECO:0000313" key="5">
    <source>
        <dbReference type="EMBL" id="APG28809.1"/>
    </source>
</evidence>
<dbReference type="Pfam" id="PF13683">
    <property type="entry name" value="rve_3"/>
    <property type="match status" value="1"/>
</dbReference>
<dbReference type="Gene3D" id="3.30.420.10">
    <property type="entry name" value="Ribonuclease H-like superfamily/Ribonuclease H"/>
    <property type="match status" value="1"/>
</dbReference>
<dbReference type="SUPFAM" id="SSF53098">
    <property type="entry name" value="Ribonuclease H-like"/>
    <property type="match status" value="1"/>
</dbReference>
<dbReference type="OrthoDB" id="5392217at2"/>
<dbReference type="InterPro" id="IPR012337">
    <property type="entry name" value="RNaseH-like_sf"/>
</dbReference>
<keyword evidence="6" id="KW-1185">Reference proteome</keyword>
<dbReference type="EMBL" id="CP015519">
    <property type="protein sequence ID" value="APG28247.1"/>
    <property type="molecule type" value="Genomic_DNA"/>
</dbReference>
<dbReference type="InterPro" id="IPR001584">
    <property type="entry name" value="Integrase_cat-core"/>
</dbReference>
<dbReference type="GO" id="GO:0015074">
    <property type="term" value="P:DNA integration"/>
    <property type="evidence" value="ECO:0007669"/>
    <property type="project" value="InterPro"/>
</dbReference>
<dbReference type="InterPro" id="IPR036397">
    <property type="entry name" value="RNaseH_sf"/>
</dbReference>
<dbReference type="SUPFAM" id="SSF46689">
    <property type="entry name" value="Homeodomain-like"/>
    <property type="match status" value="1"/>
</dbReference>
<dbReference type="STRING" id="1842532.A7E78_10545"/>
<name>A0A1L3GQP1_9BACT</name>
<dbReference type="GO" id="GO:0003676">
    <property type="term" value="F:nucleic acid binding"/>
    <property type="evidence" value="ECO:0007669"/>
    <property type="project" value="InterPro"/>
</dbReference>
<dbReference type="KEGG" id="pef:A7E78_13820"/>
<evidence type="ECO:0000256" key="1">
    <source>
        <dbReference type="SAM" id="MobiDB-lite"/>
    </source>
</evidence>
<accession>A0A1L3GQP1</accession>
<dbReference type="PANTHER" id="PTHR47515:SF2">
    <property type="entry name" value="INTEGRASE CORE DOMAIN PROTEIN"/>
    <property type="match status" value="1"/>
</dbReference>
<dbReference type="AlphaFoldDB" id="A0A1L3GQP1"/>
<dbReference type="Proteomes" id="UP000182517">
    <property type="component" value="Chromosome"/>
</dbReference>
<reference evidence="3 6" key="1">
    <citation type="journal article" date="2017" name="Genome Announc.">
        <title>Complete Genome Sequences of Two Acetylene-Fermenting Pelobacter acetylenicus Strains.</title>
        <authorList>
            <person name="Sutton J.M."/>
            <person name="Baesman S.M."/>
            <person name="Fierst J.L."/>
            <person name="Poret-Peterson A.T."/>
            <person name="Oremland R.S."/>
            <person name="Dunlap D.S."/>
            <person name="Akob D.M."/>
        </authorList>
    </citation>
    <scope>NUCLEOTIDE SEQUENCE [LARGE SCALE GENOMIC DNA]</scope>
    <source>
        <strain evidence="3 6">SFB93</strain>
    </source>
</reference>
<dbReference type="PROSITE" id="PS50994">
    <property type="entry name" value="INTEGRASE"/>
    <property type="match status" value="1"/>
</dbReference>
<evidence type="ECO:0000313" key="4">
    <source>
        <dbReference type="EMBL" id="APG28556.1"/>
    </source>
</evidence>
<dbReference type="Pfam" id="PF13565">
    <property type="entry name" value="HTH_32"/>
    <property type="match status" value="1"/>
</dbReference>
<dbReference type="KEGG" id="pef:A7E78_10545"/>
<evidence type="ECO:0000259" key="2">
    <source>
        <dbReference type="PROSITE" id="PS50994"/>
    </source>
</evidence>
<gene>
    <name evidence="3" type="ORF">A7E78_10545</name>
    <name evidence="4" type="ORF">A7E78_12315</name>
    <name evidence="5" type="ORF">A7E78_13820</name>
</gene>
<feature type="compositionally biased region" description="Polar residues" evidence="1">
    <location>
        <begin position="294"/>
        <end position="309"/>
    </location>
</feature>
<dbReference type="PANTHER" id="PTHR47515">
    <property type="entry name" value="LOW CALCIUM RESPONSE LOCUS PROTEIN T"/>
    <property type="match status" value="1"/>
</dbReference>
<evidence type="ECO:0000313" key="3">
    <source>
        <dbReference type="EMBL" id="APG28247.1"/>
    </source>
</evidence>
<dbReference type="EMBL" id="CP015519">
    <property type="protein sequence ID" value="APG28556.1"/>
    <property type="molecule type" value="Genomic_DNA"/>
</dbReference>
<evidence type="ECO:0000313" key="6">
    <source>
        <dbReference type="Proteomes" id="UP000182517"/>
    </source>
</evidence>
<feature type="domain" description="Integrase catalytic" evidence="2">
    <location>
        <begin position="133"/>
        <end position="307"/>
    </location>
</feature>
<dbReference type="EMBL" id="CP015519">
    <property type="protein sequence ID" value="APG28809.1"/>
    <property type="molecule type" value="Genomic_DNA"/>
</dbReference>